<keyword evidence="1" id="KW-0812">Transmembrane</keyword>
<dbReference type="RefSeq" id="WP_387973504.1">
    <property type="nucleotide sequence ID" value="NZ_JBHRWO010000008.1"/>
</dbReference>
<keyword evidence="3" id="KW-1185">Reference proteome</keyword>
<evidence type="ECO:0008006" key="4">
    <source>
        <dbReference type="Google" id="ProtNLM"/>
    </source>
</evidence>
<proteinExistence type="predicted"/>
<evidence type="ECO:0000313" key="3">
    <source>
        <dbReference type="Proteomes" id="UP001595712"/>
    </source>
</evidence>
<gene>
    <name evidence="2" type="ORF">ACFO8M_08920</name>
</gene>
<comment type="caution">
    <text evidence="2">The sequence shown here is derived from an EMBL/GenBank/DDBJ whole genome shotgun (WGS) entry which is preliminary data.</text>
</comment>
<evidence type="ECO:0000256" key="1">
    <source>
        <dbReference type="SAM" id="Phobius"/>
    </source>
</evidence>
<dbReference type="EMBL" id="JBHRWO010000008">
    <property type="protein sequence ID" value="MFC3492605.1"/>
    <property type="molecule type" value="Genomic_DNA"/>
</dbReference>
<dbReference type="Proteomes" id="UP001595712">
    <property type="component" value="Unassembled WGS sequence"/>
</dbReference>
<name>A0ABV7PVZ4_9ACTN</name>
<evidence type="ECO:0000313" key="2">
    <source>
        <dbReference type="EMBL" id="MFC3492605.1"/>
    </source>
</evidence>
<organism evidence="2 3">
    <name type="scientific">Glycomyces rhizosphaerae</name>
    <dbReference type="NCBI Taxonomy" id="2054422"/>
    <lineage>
        <taxon>Bacteria</taxon>
        <taxon>Bacillati</taxon>
        <taxon>Actinomycetota</taxon>
        <taxon>Actinomycetes</taxon>
        <taxon>Glycomycetales</taxon>
        <taxon>Glycomycetaceae</taxon>
        <taxon>Glycomyces</taxon>
    </lineage>
</organism>
<accession>A0ABV7PVZ4</accession>
<keyword evidence="1" id="KW-0472">Membrane</keyword>
<feature type="transmembrane region" description="Helical" evidence="1">
    <location>
        <begin position="80"/>
        <end position="102"/>
    </location>
</feature>
<keyword evidence="1" id="KW-1133">Transmembrane helix</keyword>
<reference evidence="3" key="1">
    <citation type="journal article" date="2019" name="Int. J. Syst. Evol. Microbiol.">
        <title>The Global Catalogue of Microorganisms (GCM) 10K type strain sequencing project: providing services to taxonomists for standard genome sequencing and annotation.</title>
        <authorList>
            <consortium name="The Broad Institute Genomics Platform"/>
            <consortium name="The Broad Institute Genome Sequencing Center for Infectious Disease"/>
            <person name="Wu L."/>
            <person name="Ma J."/>
        </authorList>
    </citation>
    <scope>NUCLEOTIDE SEQUENCE [LARGE SCALE GENOMIC DNA]</scope>
    <source>
        <strain evidence="3">CGMCC 4.7396</strain>
    </source>
</reference>
<sequence length="119" mass="12171">METDGTALVGRDTIDSARLDLSRFEPHPKRCVDDGRYCGASARSRWGSRSPPSSTGSAAHARPCGAVFGAIAPQLFGPDYAATASPMAMLALLALASLALALTSGKTPVPALEATAVKA</sequence>
<protein>
    <recommendedName>
        <fullName evidence="4">MFS transporter</fullName>
    </recommendedName>
</protein>